<evidence type="ECO:0000313" key="2">
    <source>
        <dbReference type="EMBL" id="MVU81960.1"/>
    </source>
</evidence>
<keyword evidence="3" id="KW-1185">Reference proteome</keyword>
<dbReference type="GO" id="GO:0043190">
    <property type="term" value="C:ATP-binding cassette (ABC) transporter complex"/>
    <property type="evidence" value="ECO:0007669"/>
    <property type="project" value="InterPro"/>
</dbReference>
<accession>A0A7K1V5N0</accession>
<dbReference type="EMBL" id="WRPP01000007">
    <property type="protein sequence ID" value="MVU81960.1"/>
    <property type="molecule type" value="Genomic_DNA"/>
</dbReference>
<dbReference type="Pfam" id="PF04069">
    <property type="entry name" value="OpuAC"/>
    <property type="match status" value="1"/>
</dbReference>
<proteinExistence type="predicted"/>
<name>A0A7K1V5N0_9NOCA</name>
<evidence type="ECO:0000313" key="3">
    <source>
        <dbReference type="Proteomes" id="UP000466794"/>
    </source>
</evidence>
<sequence>MRPSHLRGCFHPAEALGSGCGRLLRVSAGTASLVRRLSRPLLVVVVAAVAVACGGHDSGPVLTVGAGDSAESMMIAEIYAGALARTGLHTQTKTRMGDRKDLLAGLDSDTIALYGDVSGDLLSALDPTATVTKPETTTGADGGAVDGVNAALSKALPEGVIDSDPADGTDLRQTVVAAATRPADFPSSLKELGPRCGDLTIGITTGPPLDALRAPLDPLRDVLNPLRSVYHCEFAHALTFTTDATLRKALSDGEIQLAVLAGPPSFLPDGGADLAALADPDYAFRAASVLPVMRKAALTDQQIRKLNYVAGELTTTDLADMIHQVRDQGAIPASVARVWLDAHAL</sequence>
<organism evidence="2 3">
    <name type="scientific">Nocardia terrae</name>
    <dbReference type="NCBI Taxonomy" id="2675851"/>
    <lineage>
        <taxon>Bacteria</taxon>
        <taxon>Bacillati</taxon>
        <taxon>Actinomycetota</taxon>
        <taxon>Actinomycetes</taxon>
        <taxon>Mycobacteriales</taxon>
        <taxon>Nocardiaceae</taxon>
        <taxon>Nocardia</taxon>
    </lineage>
</organism>
<feature type="domain" description="ABC-type glycine betaine transport system substrate-binding" evidence="1">
    <location>
        <begin position="236"/>
        <end position="341"/>
    </location>
</feature>
<dbReference type="Gene3D" id="3.40.190.10">
    <property type="entry name" value="Periplasmic binding protein-like II"/>
    <property type="match status" value="2"/>
</dbReference>
<dbReference type="AlphaFoldDB" id="A0A7K1V5N0"/>
<gene>
    <name evidence="2" type="ORF">GPX89_32570</name>
</gene>
<dbReference type="GO" id="GO:0022857">
    <property type="term" value="F:transmembrane transporter activity"/>
    <property type="evidence" value="ECO:0007669"/>
    <property type="project" value="InterPro"/>
</dbReference>
<protein>
    <submittedName>
        <fullName evidence="2">Transporter</fullName>
    </submittedName>
</protein>
<dbReference type="SUPFAM" id="SSF53850">
    <property type="entry name" value="Periplasmic binding protein-like II"/>
    <property type="match status" value="1"/>
</dbReference>
<dbReference type="InterPro" id="IPR007210">
    <property type="entry name" value="ABC_Gly_betaine_transp_sub-bd"/>
</dbReference>
<comment type="caution">
    <text evidence="2">The sequence shown here is derived from an EMBL/GenBank/DDBJ whole genome shotgun (WGS) entry which is preliminary data.</text>
</comment>
<dbReference type="Proteomes" id="UP000466794">
    <property type="component" value="Unassembled WGS sequence"/>
</dbReference>
<evidence type="ECO:0000259" key="1">
    <source>
        <dbReference type="Pfam" id="PF04069"/>
    </source>
</evidence>
<reference evidence="2 3" key="1">
    <citation type="submission" date="2019-12" db="EMBL/GenBank/DDBJ databases">
        <title>Nocardia sp. nov. ET3-3 isolated from soil.</title>
        <authorList>
            <person name="Kanchanasin P."/>
            <person name="Tanasupawat S."/>
            <person name="Yuki M."/>
            <person name="Kudo T."/>
        </authorList>
    </citation>
    <scope>NUCLEOTIDE SEQUENCE [LARGE SCALE GENOMIC DNA]</scope>
    <source>
        <strain evidence="2 3">ET3-3</strain>
    </source>
</reference>